<evidence type="ECO:0000259" key="2">
    <source>
        <dbReference type="PROSITE" id="PS50836"/>
    </source>
</evidence>
<protein>
    <recommendedName>
        <fullName evidence="2">DOMON domain-containing protein</fullName>
    </recommendedName>
</protein>
<evidence type="ECO:0000313" key="4">
    <source>
        <dbReference type="Proteomes" id="UP000826725"/>
    </source>
</evidence>
<dbReference type="GO" id="GO:0005615">
    <property type="term" value="C:extracellular space"/>
    <property type="evidence" value="ECO:0007669"/>
    <property type="project" value="TreeGrafter"/>
</dbReference>
<accession>A0A8D5FEZ6</accession>
<dbReference type="KEGG" id="dbk:DGMP_07810"/>
<evidence type="ECO:0000256" key="1">
    <source>
        <dbReference type="SAM" id="SignalP"/>
    </source>
</evidence>
<dbReference type="GO" id="GO:0004500">
    <property type="term" value="F:dopamine beta-monooxygenase activity"/>
    <property type="evidence" value="ECO:0007669"/>
    <property type="project" value="InterPro"/>
</dbReference>
<dbReference type="PROSITE" id="PS50836">
    <property type="entry name" value="DOMON"/>
    <property type="match status" value="1"/>
</dbReference>
<dbReference type="Proteomes" id="UP000826725">
    <property type="component" value="Chromosome"/>
</dbReference>
<dbReference type="EMBL" id="AP024086">
    <property type="protein sequence ID" value="BCL60088.1"/>
    <property type="molecule type" value="Genomic_DNA"/>
</dbReference>
<dbReference type="CDD" id="cd09631">
    <property type="entry name" value="DOMON_DOH"/>
    <property type="match status" value="1"/>
</dbReference>
<organism evidence="3 4">
    <name type="scientific">Desulfomarina profundi</name>
    <dbReference type="NCBI Taxonomy" id="2772557"/>
    <lineage>
        <taxon>Bacteria</taxon>
        <taxon>Pseudomonadati</taxon>
        <taxon>Thermodesulfobacteriota</taxon>
        <taxon>Desulfobulbia</taxon>
        <taxon>Desulfobulbales</taxon>
        <taxon>Desulfobulbaceae</taxon>
        <taxon>Desulfomarina</taxon>
    </lineage>
</organism>
<dbReference type="InterPro" id="IPR005018">
    <property type="entry name" value="DOMON_domain"/>
</dbReference>
<dbReference type="GO" id="GO:0042420">
    <property type="term" value="P:dopamine catabolic process"/>
    <property type="evidence" value="ECO:0007669"/>
    <property type="project" value="TreeGrafter"/>
</dbReference>
<dbReference type="RefSeq" id="WP_228856258.1">
    <property type="nucleotide sequence ID" value="NZ_AP024086.1"/>
</dbReference>
<sequence>MRNKSRACLVSAWCFLMIFFVTAVHGADYSHEVKAKKISFSWRVDGDRLAVRLSAKTTGWVGIGFNPSEEMKDANFILGYVKKGKAKLTDEFGVGETKHSPDKKLGGGVDAVLVGGSEEGGITTLEFTIPLQSKDKYDSEIKVEGDTVVLLAYGPGRDSFRTRHKYRTALKVNLATGASSPL</sequence>
<dbReference type="Pfam" id="PF03351">
    <property type="entry name" value="DOMON"/>
    <property type="match status" value="1"/>
</dbReference>
<dbReference type="PANTHER" id="PTHR10157">
    <property type="entry name" value="DOPAMINE BETA HYDROXYLASE RELATED"/>
    <property type="match status" value="1"/>
</dbReference>
<dbReference type="GO" id="GO:0042421">
    <property type="term" value="P:norepinephrine biosynthetic process"/>
    <property type="evidence" value="ECO:0007669"/>
    <property type="project" value="TreeGrafter"/>
</dbReference>
<keyword evidence="1" id="KW-0732">Signal</keyword>
<dbReference type="GO" id="GO:0030667">
    <property type="term" value="C:secretory granule membrane"/>
    <property type="evidence" value="ECO:0007669"/>
    <property type="project" value="TreeGrafter"/>
</dbReference>
<feature type="chain" id="PRO_5034755547" description="DOMON domain-containing protein" evidence="1">
    <location>
        <begin position="27"/>
        <end position="182"/>
    </location>
</feature>
<dbReference type="SMART" id="SM00664">
    <property type="entry name" value="DoH"/>
    <property type="match status" value="1"/>
</dbReference>
<feature type="domain" description="DOMON" evidence="2">
    <location>
        <begin position="36"/>
        <end position="154"/>
    </location>
</feature>
<name>A0A8D5FEZ6_9BACT</name>
<proteinExistence type="predicted"/>
<evidence type="ECO:0000313" key="3">
    <source>
        <dbReference type="EMBL" id="BCL60088.1"/>
    </source>
</evidence>
<dbReference type="AlphaFoldDB" id="A0A8D5FEZ6"/>
<gene>
    <name evidence="3" type="ORF">DGMP_07810</name>
</gene>
<dbReference type="InterPro" id="IPR045266">
    <property type="entry name" value="DOH_DOMON"/>
</dbReference>
<dbReference type="GO" id="GO:0006589">
    <property type="term" value="P:octopamine biosynthetic process"/>
    <property type="evidence" value="ECO:0007669"/>
    <property type="project" value="TreeGrafter"/>
</dbReference>
<keyword evidence="4" id="KW-1185">Reference proteome</keyword>
<dbReference type="PANTHER" id="PTHR10157:SF23">
    <property type="entry name" value="MOXD1 HOMOLOG 1"/>
    <property type="match status" value="1"/>
</dbReference>
<reference evidence="3" key="1">
    <citation type="submission" date="2020-09" db="EMBL/GenBank/DDBJ databases">
        <title>Desulfogranum mesoprofundum gen. nov., sp. nov., a novel mesophilic, sulfate-reducing chemolithoautotroph isolated from a deep-sea hydrothermal vent chimney in the Suiyo Seamount.</title>
        <authorList>
            <person name="Hashimoto Y."/>
            <person name="Nakagawa S."/>
        </authorList>
    </citation>
    <scope>NUCLEOTIDE SEQUENCE</scope>
    <source>
        <strain evidence="3">KT2</strain>
    </source>
</reference>
<feature type="signal peptide" evidence="1">
    <location>
        <begin position="1"/>
        <end position="26"/>
    </location>
</feature>
<dbReference type="InterPro" id="IPR000945">
    <property type="entry name" value="DBH-like"/>
</dbReference>